<sequence length="91" mass="9771">MNDSHRLFHRTKEQRGHFDPSLKTAFASHSRFSFGTSLSGSQSPKGINPLSSRSQTFEAESHFGARVALLEIGHGGSGSCVLARGKGKVLS</sequence>
<evidence type="ECO:0000313" key="2">
    <source>
        <dbReference type="EMBL" id="KCW60605.1"/>
    </source>
</evidence>
<name>A0A059B4M0_EUCGR</name>
<dbReference type="Gramene" id="KCW60605">
    <property type="protein sequence ID" value="KCW60605"/>
    <property type="gene ID" value="EUGRSUZ_H03332"/>
</dbReference>
<accession>A0A059B4M0</accession>
<reference evidence="2" key="1">
    <citation type="submission" date="2013-07" db="EMBL/GenBank/DDBJ databases">
        <title>The genome of Eucalyptus grandis.</title>
        <authorList>
            <person name="Schmutz J."/>
            <person name="Hayes R."/>
            <person name="Myburg A."/>
            <person name="Tuskan G."/>
            <person name="Grattapaglia D."/>
            <person name="Rokhsar D.S."/>
        </authorList>
    </citation>
    <scope>NUCLEOTIDE SEQUENCE</scope>
    <source>
        <tissue evidence="2">Leaf extractions</tissue>
    </source>
</reference>
<feature type="region of interest" description="Disordered" evidence="1">
    <location>
        <begin position="1"/>
        <end position="20"/>
    </location>
</feature>
<dbReference type="EMBL" id="KK198760">
    <property type="protein sequence ID" value="KCW60605.1"/>
    <property type="molecule type" value="Genomic_DNA"/>
</dbReference>
<dbReference type="AlphaFoldDB" id="A0A059B4M0"/>
<organism evidence="2">
    <name type="scientific">Eucalyptus grandis</name>
    <name type="common">Flooded gum</name>
    <dbReference type="NCBI Taxonomy" id="71139"/>
    <lineage>
        <taxon>Eukaryota</taxon>
        <taxon>Viridiplantae</taxon>
        <taxon>Streptophyta</taxon>
        <taxon>Embryophyta</taxon>
        <taxon>Tracheophyta</taxon>
        <taxon>Spermatophyta</taxon>
        <taxon>Magnoliopsida</taxon>
        <taxon>eudicotyledons</taxon>
        <taxon>Gunneridae</taxon>
        <taxon>Pentapetalae</taxon>
        <taxon>rosids</taxon>
        <taxon>malvids</taxon>
        <taxon>Myrtales</taxon>
        <taxon>Myrtaceae</taxon>
        <taxon>Myrtoideae</taxon>
        <taxon>Eucalypteae</taxon>
        <taxon>Eucalyptus</taxon>
    </lineage>
</organism>
<protein>
    <submittedName>
        <fullName evidence="2">Uncharacterized protein</fullName>
    </submittedName>
</protein>
<evidence type="ECO:0000256" key="1">
    <source>
        <dbReference type="SAM" id="MobiDB-lite"/>
    </source>
</evidence>
<proteinExistence type="predicted"/>
<gene>
    <name evidence="2" type="ORF">EUGRSUZ_H03332</name>
</gene>
<feature type="region of interest" description="Disordered" evidence="1">
    <location>
        <begin position="34"/>
        <end position="54"/>
    </location>
</feature>
<dbReference type="InParanoid" id="A0A059B4M0"/>